<reference evidence="3 4" key="1">
    <citation type="submission" date="2018-06" db="EMBL/GenBank/DDBJ databases">
        <title>Extensive metabolic versatility and redundancy in microbially diverse, dynamic hydrothermal sediments.</title>
        <authorList>
            <person name="Dombrowski N."/>
            <person name="Teske A."/>
            <person name="Baker B.J."/>
        </authorList>
    </citation>
    <scope>NUCLEOTIDE SEQUENCE [LARGE SCALE GENOMIC DNA]</scope>
    <source>
        <strain evidence="3">B3_G15</strain>
    </source>
</reference>
<feature type="domain" description="Gfo/Idh/MocA-like oxidoreductase N-terminal" evidence="1">
    <location>
        <begin position="2"/>
        <end position="121"/>
    </location>
</feature>
<name>A0A662DG49_UNCAE</name>
<dbReference type="Gene3D" id="3.30.360.10">
    <property type="entry name" value="Dihydrodipicolinate Reductase, domain 2"/>
    <property type="match status" value="1"/>
</dbReference>
<dbReference type="Pfam" id="PF02894">
    <property type="entry name" value="GFO_IDH_MocA_C"/>
    <property type="match status" value="1"/>
</dbReference>
<evidence type="ECO:0000259" key="2">
    <source>
        <dbReference type="Pfam" id="PF02894"/>
    </source>
</evidence>
<evidence type="ECO:0000313" key="4">
    <source>
        <dbReference type="Proteomes" id="UP000280417"/>
    </source>
</evidence>
<dbReference type="PANTHER" id="PTHR43377:SF6">
    <property type="entry name" value="GFO_IDH_MOCA-LIKE OXIDOREDUCTASE N-TERMINAL DOMAIN-CONTAINING PROTEIN"/>
    <property type="match status" value="1"/>
</dbReference>
<sequence length="336" mass="38485">MVNVAVAGVGVWGKNVVRNFHEIEKANLLFCYDPNDTSLKWVKDNYPQIKVTHEYKNILNNKKIDAVVIATPPHTHFELARKALEAEKHVLIEKPLTLNSKDAAGLVDLAQKKRRKIMVGHLLKYHPAVGEMKKRIENKEIGEVCYFHSQRLSLGRVRKVENVMWCLATHDVYIAVYLLGEYPERVSAFGKSFLQKEKGIEDVVFLNLFFKGGMFAHIHASWFDVEKVRRLKIIGKEKMMIFDELAPFCKLKIYDRGIVVKENAVEATFSVRDGKVIIPQIEDKQPLKEECLHFIECLEKDKVPFTDGEEGFRVVRILEAAQASLKQGKSVKILIS</sequence>
<dbReference type="AlphaFoldDB" id="A0A662DG49"/>
<dbReference type="SUPFAM" id="SSF51735">
    <property type="entry name" value="NAD(P)-binding Rossmann-fold domains"/>
    <property type="match status" value="1"/>
</dbReference>
<dbReference type="PANTHER" id="PTHR43377">
    <property type="entry name" value="BILIVERDIN REDUCTASE A"/>
    <property type="match status" value="1"/>
</dbReference>
<dbReference type="InterPro" id="IPR036291">
    <property type="entry name" value="NAD(P)-bd_dom_sf"/>
</dbReference>
<gene>
    <name evidence="3" type="ORF">DRJ04_04260</name>
</gene>
<dbReference type="Pfam" id="PF01408">
    <property type="entry name" value="GFO_IDH_MocA"/>
    <property type="match status" value="1"/>
</dbReference>
<proteinExistence type="predicted"/>
<accession>A0A662DG49</accession>
<protein>
    <recommendedName>
        <fullName evidence="5">Gfo/Idh/MocA family oxidoreductase</fullName>
    </recommendedName>
</protein>
<dbReference type="InterPro" id="IPR004104">
    <property type="entry name" value="Gfo/Idh/MocA-like_OxRdtase_C"/>
</dbReference>
<feature type="domain" description="Gfo/Idh/MocA-like oxidoreductase C-terminal" evidence="2">
    <location>
        <begin position="133"/>
        <end position="333"/>
    </location>
</feature>
<dbReference type="Gene3D" id="3.40.50.720">
    <property type="entry name" value="NAD(P)-binding Rossmann-like Domain"/>
    <property type="match status" value="1"/>
</dbReference>
<dbReference type="SUPFAM" id="SSF55347">
    <property type="entry name" value="Glyceraldehyde-3-phosphate dehydrogenase-like, C-terminal domain"/>
    <property type="match status" value="1"/>
</dbReference>
<organism evidence="3 4">
    <name type="scientific">Aerophobetes bacterium</name>
    <dbReference type="NCBI Taxonomy" id="2030807"/>
    <lineage>
        <taxon>Bacteria</taxon>
        <taxon>Candidatus Aerophobota</taxon>
    </lineage>
</organism>
<dbReference type="InterPro" id="IPR051450">
    <property type="entry name" value="Gfo/Idh/MocA_Oxidoreductases"/>
</dbReference>
<dbReference type="GO" id="GO:0000166">
    <property type="term" value="F:nucleotide binding"/>
    <property type="evidence" value="ECO:0007669"/>
    <property type="project" value="InterPro"/>
</dbReference>
<dbReference type="InterPro" id="IPR000683">
    <property type="entry name" value="Gfo/Idh/MocA-like_OxRdtase_N"/>
</dbReference>
<comment type="caution">
    <text evidence="3">The sequence shown here is derived from an EMBL/GenBank/DDBJ whole genome shotgun (WGS) entry which is preliminary data.</text>
</comment>
<dbReference type="EMBL" id="QMQA01000094">
    <property type="protein sequence ID" value="RLE13467.1"/>
    <property type="molecule type" value="Genomic_DNA"/>
</dbReference>
<evidence type="ECO:0008006" key="5">
    <source>
        <dbReference type="Google" id="ProtNLM"/>
    </source>
</evidence>
<evidence type="ECO:0000313" key="3">
    <source>
        <dbReference type="EMBL" id="RLE13467.1"/>
    </source>
</evidence>
<dbReference type="Proteomes" id="UP000280417">
    <property type="component" value="Unassembled WGS sequence"/>
</dbReference>
<evidence type="ECO:0000259" key="1">
    <source>
        <dbReference type="Pfam" id="PF01408"/>
    </source>
</evidence>